<evidence type="ECO:0000256" key="3">
    <source>
        <dbReference type="ARBA" id="ARBA00022723"/>
    </source>
</evidence>
<dbReference type="Pfam" id="PF01557">
    <property type="entry name" value="FAA_hydrolase"/>
    <property type="match status" value="1"/>
</dbReference>
<dbReference type="InterPro" id="IPR036663">
    <property type="entry name" value="Fumarylacetoacetase_C_sf"/>
</dbReference>
<dbReference type="PANTHER" id="PTHR42796">
    <property type="entry name" value="FUMARYLACETOACETATE HYDROLASE DOMAIN-CONTAINING PROTEIN 2A-RELATED"/>
    <property type="match status" value="1"/>
</dbReference>
<dbReference type="GO" id="GO:0003824">
    <property type="term" value="F:catalytic activity"/>
    <property type="evidence" value="ECO:0007669"/>
    <property type="project" value="InterPro"/>
</dbReference>
<evidence type="ECO:0000313" key="5">
    <source>
        <dbReference type="EMBL" id="OWS71331.1"/>
    </source>
</evidence>
<dbReference type="GO" id="GO:0046872">
    <property type="term" value="F:metal ion binding"/>
    <property type="evidence" value="ECO:0007669"/>
    <property type="project" value="UniProtKB-KW"/>
</dbReference>
<dbReference type="RefSeq" id="WP_240553540.1">
    <property type="nucleotide sequence ID" value="NZ_NGUO01000011.1"/>
</dbReference>
<keyword evidence="3" id="KW-0479">Metal-binding</keyword>
<keyword evidence="6" id="KW-1185">Reference proteome</keyword>
<evidence type="ECO:0000313" key="6">
    <source>
        <dbReference type="Proteomes" id="UP000198104"/>
    </source>
</evidence>
<evidence type="ECO:0000256" key="1">
    <source>
        <dbReference type="ARBA" id="ARBA00001946"/>
    </source>
</evidence>
<reference evidence="5 6" key="1">
    <citation type="submission" date="2017-05" db="EMBL/GenBank/DDBJ databases">
        <title>Polynucleobacter sp. MWH-K35W1 isolated from the permanently anoxic monimolimnion of a meromictic lake.</title>
        <authorList>
            <person name="Hahn M.W."/>
        </authorList>
    </citation>
    <scope>NUCLEOTIDE SEQUENCE [LARGE SCALE GENOMIC DNA]</scope>
    <source>
        <strain evidence="5 6">MWH-K35W1</strain>
    </source>
</reference>
<gene>
    <name evidence="5" type="ORF">CBI30_07810</name>
</gene>
<protein>
    <recommendedName>
        <fullName evidence="4">Fumarylacetoacetase-like C-terminal domain-containing protein</fullName>
    </recommendedName>
</protein>
<comment type="similarity">
    <text evidence="2">Belongs to the FAH family.</text>
</comment>
<dbReference type="PANTHER" id="PTHR42796:SF4">
    <property type="entry name" value="FUMARYLACETOACETATE HYDROLASE DOMAIN-CONTAINING PROTEIN 2A"/>
    <property type="match status" value="1"/>
</dbReference>
<dbReference type="Proteomes" id="UP000198104">
    <property type="component" value="Unassembled WGS sequence"/>
</dbReference>
<feature type="domain" description="Fumarylacetoacetase-like C-terminal" evidence="4">
    <location>
        <begin position="90"/>
        <end position="295"/>
    </location>
</feature>
<evidence type="ECO:0000259" key="4">
    <source>
        <dbReference type="Pfam" id="PF01557"/>
    </source>
</evidence>
<dbReference type="Gene3D" id="3.90.850.10">
    <property type="entry name" value="Fumarylacetoacetase-like, C-terminal domain"/>
    <property type="match status" value="1"/>
</dbReference>
<organism evidence="5 6">
    <name type="scientific">Polynucleobacter aenigmaticus</name>
    <dbReference type="NCBI Taxonomy" id="1743164"/>
    <lineage>
        <taxon>Bacteria</taxon>
        <taxon>Pseudomonadati</taxon>
        <taxon>Pseudomonadota</taxon>
        <taxon>Betaproteobacteria</taxon>
        <taxon>Burkholderiales</taxon>
        <taxon>Burkholderiaceae</taxon>
        <taxon>Polynucleobacter</taxon>
    </lineage>
</organism>
<proteinExistence type="inferred from homology"/>
<dbReference type="AlphaFoldDB" id="A0A254Q397"/>
<sequence>MRYLTFIRGEQAPAVGVLLSDSLSVLDLSHASCSEIVAGQGSNLLNMVRSGLPALTTKITSKIKSGSYDPAAVLRLDAIAICAPIPRPGKVVGAAYNFTDALDERSMPYPAEPVIFIRSGNTVIGPSDAILIPPDVGNVGYEAELAVIIGKRALFIEPKEAMDYVAGYTVHNDISGSGLIKEDKGNFVRGKNMPASAPFGPFLVTADEVVNPYAIQIKLDVDGRVLQDGTTGTMLFKIAELISYISKQMPLEPGDIIATGTPAGLAMVQEPTAWLEPGQTVRVELEGLGMLNNPIKKGVPFLE</sequence>
<name>A0A254Q397_9BURK</name>
<evidence type="ECO:0000256" key="2">
    <source>
        <dbReference type="ARBA" id="ARBA00010211"/>
    </source>
</evidence>
<dbReference type="InterPro" id="IPR051121">
    <property type="entry name" value="FAH"/>
</dbReference>
<comment type="cofactor">
    <cofactor evidence="1">
        <name>Mg(2+)</name>
        <dbReference type="ChEBI" id="CHEBI:18420"/>
    </cofactor>
</comment>
<dbReference type="InterPro" id="IPR011234">
    <property type="entry name" value="Fumarylacetoacetase-like_C"/>
</dbReference>
<accession>A0A254Q397</accession>
<comment type="caution">
    <text evidence="5">The sequence shown here is derived from an EMBL/GenBank/DDBJ whole genome shotgun (WGS) entry which is preliminary data.</text>
</comment>
<dbReference type="EMBL" id="NGUO01000011">
    <property type="protein sequence ID" value="OWS71331.1"/>
    <property type="molecule type" value="Genomic_DNA"/>
</dbReference>
<dbReference type="SUPFAM" id="SSF56529">
    <property type="entry name" value="FAH"/>
    <property type="match status" value="1"/>
</dbReference>
<dbReference type="GO" id="GO:0044281">
    <property type="term" value="P:small molecule metabolic process"/>
    <property type="evidence" value="ECO:0007669"/>
    <property type="project" value="UniProtKB-ARBA"/>
</dbReference>